<gene>
    <name evidence="3" type="ORF">SAMN04489867_0991</name>
</gene>
<dbReference type="SMART" id="SM00855">
    <property type="entry name" value="PGAM"/>
    <property type="match status" value="1"/>
</dbReference>
<dbReference type="Proteomes" id="UP000199077">
    <property type="component" value="Chromosome I"/>
</dbReference>
<dbReference type="PANTHER" id="PTHR48100:SF15">
    <property type="entry name" value="SEDOHEPTULOSE 1,7-BISPHOSPHATASE"/>
    <property type="match status" value="1"/>
</dbReference>
<dbReference type="AlphaFoldDB" id="A0A1H0NNT7"/>
<feature type="binding site" evidence="2">
    <location>
        <begin position="29"/>
        <end position="30"/>
    </location>
    <ligand>
        <name>substrate</name>
    </ligand>
</feature>
<evidence type="ECO:0000313" key="3">
    <source>
        <dbReference type="EMBL" id="SDO94208.1"/>
    </source>
</evidence>
<feature type="binding site" evidence="2">
    <location>
        <position position="66"/>
    </location>
    <ligand>
        <name>substrate</name>
    </ligand>
</feature>
<evidence type="ECO:0000256" key="2">
    <source>
        <dbReference type="PIRSR" id="PIRSR613078-2"/>
    </source>
</evidence>
<dbReference type="SUPFAM" id="SSF53254">
    <property type="entry name" value="Phosphoglycerate mutase-like"/>
    <property type="match status" value="1"/>
</dbReference>
<evidence type="ECO:0000256" key="1">
    <source>
        <dbReference type="PIRSR" id="PIRSR613078-1"/>
    </source>
</evidence>
<dbReference type="InterPro" id="IPR029033">
    <property type="entry name" value="His_PPase_superfam"/>
</dbReference>
<dbReference type="EMBL" id="LT629711">
    <property type="protein sequence ID" value="SDO94208.1"/>
    <property type="molecule type" value="Genomic_DNA"/>
</dbReference>
<keyword evidence="4" id="KW-1185">Reference proteome</keyword>
<accession>A0A1H0NNT7</accession>
<evidence type="ECO:0000313" key="4">
    <source>
        <dbReference type="Proteomes" id="UP000199077"/>
    </source>
</evidence>
<dbReference type="PANTHER" id="PTHR48100">
    <property type="entry name" value="BROAD-SPECIFICITY PHOSPHATASE YOR283W-RELATED"/>
    <property type="match status" value="1"/>
</dbReference>
<dbReference type="InterPro" id="IPR050275">
    <property type="entry name" value="PGM_Phosphatase"/>
</dbReference>
<feature type="active site" description="Tele-phosphohistidine intermediate" evidence="1">
    <location>
        <position position="17"/>
    </location>
</feature>
<sequence>MSSPPATPDGRLVLLRHGETEWSRSGQHTGRTDIPLTEHGEELARQSGRLVADYDFVLTLSSSLHRARRTAELAGLTPEIDDDLLEWDYGAYEGLTTAQIREQLGYDWTVFRDGVPAGDTPGETVEEVAARASRVVKRAVAAMAEGDVALVGHGHCLRVLASVFLRQEPRLGAQLLLDAGSVSVLQFEREQPAIRVWNHGPGVVRH</sequence>
<dbReference type="Gene3D" id="3.40.50.1240">
    <property type="entry name" value="Phosphoglycerate mutase-like"/>
    <property type="match status" value="1"/>
</dbReference>
<dbReference type="GO" id="GO:0101006">
    <property type="term" value="F:protein histidine phosphatase activity"/>
    <property type="evidence" value="ECO:0007669"/>
    <property type="project" value="TreeGrafter"/>
</dbReference>
<dbReference type="CDD" id="cd07067">
    <property type="entry name" value="HP_PGM_like"/>
    <property type="match status" value="1"/>
</dbReference>
<dbReference type="Pfam" id="PF00300">
    <property type="entry name" value="His_Phos_1"/>
    <property type="match status" value="1"/>
</dbReference>
<dbReference type="OrthoDB" id="4697614at2"/>
<organism evidence="3 4">
    <name type="scientific">Pedococcus dokdonensis</name>
    <dbReference type="NCBI Taxonomy" id="443156"/>
    <lineage>
        <taxon>Bacteria</taxon>
        <taxon>Bacillati</taxon>
        <taxon>Actinomycetota</taxon>
        <taxon>Actinomycetes</taxon>
        <taxon>Micrococcales</taxon>
        <taxon>Intrasporangiaceae</taxon>
        <taxon>Pedococcus</taxon>
    </lineage>
</organism>
<dbReference type="GO" id="GO:0070297">
    <property type="term" value="P:regulation of phosphorelay signal transduction system"/>
    <property type="evidence" value="ECO:0007669"/>
    <property type="project" value="TreeGrafter"/>
</dbReference>
<reference evidence="4" key="1">
    <citation type="submission" date="2016-10" db="EMBL/GenBank/DDBJ databases">
        <authorList>
            <person name="Varghese N."/>
            <person name="Submissions S."/>
        </authorList>
    </citation>
    <scope>NUCLEOTIDE SEQUENCE [LARGE SCALE GENOMIC DNA]</scope>
    <source>
        <strain evidence="4">DSM 22329</strain>
    </source>
</reference>
<dbReference type="STRING" id="443156.SAMN04489867_0991"/>
<protein>
    <submittedName>
        <fullName evidence="3">Probable phosphoglycerate mutase</fullName>
    </submittedName>
</protein>
<name>A0A1H0NNT7_9MICO</name>
<proteinExistence type="predicted"/>
<feature type="active site" description="Proton donor/acceptor" evidence="1">
    <location>
        <position position="86"/>
    </location>
</feature>
<feature type="binding site" evidence="2">
    <location>
        <begin position="86"/>
        <end position="89"/>
    </location>
    <ligand>
        <name>substrate</name>
    </ligand>
</feature>
<dbReference type="RefSeq" id="WP_091782290.1">
    <property type="nucleotide sequence ID" value="NZ_LT629711.1"/>
</dbReference>
<dbReference type="InterPro" id="IPR013078">
    <property type="entry name" value="His_Pase_superF_clade-1"/>
</dbReference>